<proteinExistence type="predicted"/>
<name>A0A928YQ79_9SPHI</name>
<dbReference type="Proteomes" id="UP000616201">
    <property type="component" value="Unassembled WGS sequence"/>
</dbReference>
<protein>
    <submittedName>
        <fullName evidence="1">Uncharacterized protein</fullName>
    </submittedName>
</protein>
<sequence length="71" mass="8754">MIYLIIFNLKFVFNKITYLYNHKNTKFQGFVLIFTRLHLIWKYSKLKPKNKIAKRLFQPKPCLILSRQKTY</sequence>
<comment type="caution">
    <text evidence="1">The sequence shown here is derived from an EMBL/GenBank/DDBJ whole genome shotgun (WGS) entry which is preliminary data.</text>
</comment>
<keyword evidence="2" id="KW-1185">Reference proteome</keyword>
<gene>
    <name evidence="1" type="ORF">C4F49_00390</name>
</gene>
<evidence type="ECO:0000313" key="2">
    <source>
        <dbReference type="Proteomes" id="UP000616201"/>
    </source>
</evidence>
<dbReference type="AlphaFoldDB" id="A0A928YQ79"/>
<dbReference type="EMBL" id="PRDK01000001">
    <property type="protein sequence ID" value="MBE8712138.1"/>
    <property type="molecule type" value="Genomic_DNA"/>
</dbReference>
<evidence type="ECO:0000313" key="1">
    <source>
        <dbReference type="EMBL" id="MBE8712138.1"/>
    </source>
</evidence>
<organism evidence="1 2">
    <name type="scientific">Sphingobacterium hungaricum</name>
    <dbReference type="NCBI Taxonomy" id="2082723"/>
    <lineage>
        <taxon>Bacteria</taxon>
        <taxon>Pseudomonadati</taxon>
        <taxon>Bacteroidota</taxon>
        <taxon>Sphingobacteriia</taxon>
        <taxon>Sphingobacteriales</taxon>
        <taxon>Sphingobacteriaceae</taxon>
        <taxon>Sphingobacterium</taxon>
    </lineage>
</organism>
<accession>A0A928YQ79</accession>
<reference evidence="1" key="1">
    <citation type="submission" date="2018-02" db="EMBL/GenBank/DDBJ databases">
        <authorList>
            <person name="Vasarhelyi B.M."/>
            <person name="Deshmukh S."/>
            <person name="Balint B."/>
            <person name="Kukolya J."/>
        </authorList>
    </citation>
    <scope>NUCLEOTIDE SEQUENCE</scope>
    <source>
        <strain evidence="1">KB22</strain>
    </source>
</reference>